<dbReference type="GeneID" id="113039477"/>
<reference evidence="5" key="1">
    <citation type="submission" date="2025-08" db="UniProtKB">
        <authorList>
            <consortium name="RefSeq"/>
        </authorList>
    </citation>
    <scope>IDENTIFICATION</scope>
    <source>
        <strain evidence="5">Wakin</strain>
        <tissue evidence="5">Muscle</tissue>
    </source>
</reference>
<accession>A0A6P6IZF6</accession>
<dbReference type="AlphaFoldDB" id="A0A6P6IZF6"/>
<dbReference type="InterPro" id="IPR036179">
    <property type="entry name" value="Ig-like_dom_sf"/>
</dbReference>
<dbReference type="Pfam" id="PF07686">
    <property type="entry name" value="V-set"/>
    <property type="match status" value="3"/>
</dbReference>
<gene>
    <name evidence="5" type="primary">LOC113039477</name>
</gene>
<dbReference type="SMART" id="SM00409">
    <property type="entry name" value="IG"/>
    <property type="match status" value="6"/>
</dbReference>
<proteinExistence type="predicted"/>
<feature type="domain" description="Immunoglobulin" evidence="3">
    <location>
        <begin position="589"/>
        <end position="690"/>
    </location>
</feature>
<keyword evidence="4" id="KW-1185">Reference proteome</keyword>
<dbReference type="Gene3D" id="2.60.40.10">
    <property type="entry name" value="Immunoglobulins"/>
    <property type="match status" value="6"/>
</dbReference>
<evidence type="ECO:0000313" key="5">
    <source>
        <dbReference type="RefSeq" id="XP_026053155.1"/>
    </source>
</evidence>
<organism evidence="4 5">
    <name type="scientific">Carassius auratus</name>
    <name type="common">Goldfish</name>
    <dbReference type="NCBI Taxonomy" id="7957"/>
    <lineage>
        <taxon>Eukaryota</taxon>
        <taxon>Metazoa</taxon>
        <taxon>Chordata</taxon>
        <taxon>Craniata</taxon>
        <taxon>Vertebrata</taxon>
        <taxon>Euteleostomi</taxon>
        <taxon>Actinopterygii</taxon>
        <taxon>Neopterygii</taxon>
        <taxon>Teleostei</taxon>
        <taxon>Ostariophysi</taxon>
        <taxon>Cypriniformes</taxon>
        <taxon>Cyprinidae</taxon>
        <taxon>Cyprininae</taxon>
        <taxon>Carassius</taxon>
    </lineage>
</organism>
<feature type="domain" description="Immunoglobulin" evidence="3">
    <location>
        <begin position="269"/>
        <end position="371"/>
    </location>
</feature>
<feature type="domain" description="Immunoglobulin" evidence="3">
    <location>
        <begin position="383"/>
        <end position="484"/>
    </location>
</feature>
<name>A0A6P6IZF6_CARAU</name>
<evidence type="ECO:0000259" key="3">
    <source>
        <dbReference type="SMART" id="SM00409"/>
    </source>
</evidence>
<dbReference type="InterPro" id="IPR013106">
    <property type="entry name" value="Ig_V-set"/>
</dbReference>
<dbReference type="KEGG" id="caua:113039477"/>
<feature type="signal peptide" evidence="2">
    <location>
        <begin position="1"/>
        <end position="19"/>
    </location>
</feature>
<keyword evidence="1" id="KW-0812">Transmembrane</keyword>
<feature type="domain" description="Immunoglobulin" evidence="3">
    <location>
        <begin position="21"/>
        <end position="123"/>
    </location>
</feature>
<keyword evidence="1" id="KW-1133">Transmembrane helix</keyword>
<evidence type="ECO:0000256" key="2">
    <source>
        <dbReference type="SAM" id="SignalP"/>
    </source>
</evidence>
<keyword evidence="2" id="KW-0732">Signal</keyword>
<evidence type="ECO:0000313" key="4">
    <source>
        <dbReference type="Proteomes" id="UP000515129"/>
    </source>
</evidence>
<dbReference type="InterPro" id="IPR003599">
    <property type="entry name" value="Ig_sub"/>
</dbReference>
<dbReference type="OrthoDB" id="8913515at2759"/>
<dbReference type="PANTHER" id="PTHR21063">
    <property type="entry name" value="LFA-3"/>
    <property type="match status" value="1"/>
</dbReference>
<dbReference type="RefSeq" id="XP_026053155.1">
    <property type="nucleotide sequence ID" value="XM_026197370.1"/>
</dbReference>
<keyword evidence="1" id="KW-0472">Membrane</keyword>
<dbReference type="Proteomes" id="UP000515129">
    <property type="component" value="Chromosome 22"/>
</dbReference>
<evidence type="ECO:0000256" key="1">
    <source>
        <dbReference type="SAM" id="Phobius"/>
    </source>
</evidence>
<protein>
    <submittedName>
        <fullName evidence="5">Uncharacterized protein LOC113039477</fullName>
    </submittedName>
</protein>
<feature type="domain" description="Immunoglobulin" evidence="3">
    <location>
        <begin position="485"/>
        <end position="588"/>
    </location>
</feature>
<feature type="chain" id="PRO_5028116177" evidence="2">
    <location>
        <begin position="20"/>
        <end position="710"/>
    </location>
</feature>
<dbReference type="InterPro" id="IPR013783">
    <property type="entry name" value="Ig-like_fold"/>
</dbReference>
<dbReference type="SUPFAM" id="SSF48726">
    <property type="entry name" value="Immunoglobulin"/>
    <property type="match status" value="6"/>
</dbReference>
<feature type="domain" description="Immunoglobulin" evidence="3">
    <location>
        <begin position="128"/>
        <end position="231"/>
    </location>
</feature>
<sequence>MKKVFLFVSFVFIMDGVFGDMEKVSVKEGDSVTLHTDITEIQRIFFLMWMYGSQNNIIAKIDGKTQAVSTYDVDDGRFEDRLELNNKTGSLRISDIRTKHSGDYHLKIISNETFLKTFSVTVHDVIFAGLENKKEGDSVTLHTGVTDSQKQDLIQWTFGPTNPDSLIAEMNIKIHEITLNSDDIFRGRLHLENQTGSLTIRDIRTSDAGVYQLQISNSKETLYKRFNVFVAVPETGLSTGSIWPICVPLFGVVPLVVIYLFRCCKQKEKKTVSVSKGNSVTLETGAVETQRDDEVLWMFGPQNTVIAQIYRKAGNISYADDERFRDKLQLDHQTGDLTISDIRIPISGDYQMKITGSKFTKIKRLTKLKRLTKMKRFKVIVREDTQKITEGEPVHLQTGVTELQEDEEIMWTFEDVIIAKVNRKSSDNNVYIVNDEKFKGRLELDDRTGDLTIMNTKSTDSGVYELQIKSRNKVSYKKFNVLVCLNMLKHSVGDSVTLQTDVPELRNDDRILWKFSDKDILIAELNRATNQTLFYEGPDGRFRDRLQLNQRTGDLTIKNISRAHSDVYTLQITSGKKSTCKRFMVIAHEKTVSGLEGDSVTLNADIEIQEDDLVLWMFGPEDCPIAKGETKEKISTYDDADGRFRGKLNLNYESGSLTITNTRTEHTGVYKLQVICRRETKYKRFRLTIRESERNPDFGSEKEGIPLVQK</sequence>
<feature type="transmembrane region" description="Helical" evidence="1">
    <location>
        <begin position="242"/>
        <end position="261"/>
    </location>
</feature>
<dbReference type="PANTHER" id="PTHR21063:SF4">
    <property type="entry name" value="CD48 ANTIGEN-RELATED"/>
    <property type="match status" value="1"/>
</dbReference>